<reference evidence="4 5" key="1">
    <citation type="submission" date="2020-08" db="EMBL/GenBank/DDBJ databases">
        <title>Genomic Encyclopedia of Type Strains, Phase IV (KMG-IV): sequencing the most valuable type-strain genomes for metagenomic binning, comparative biology and taxonomic classification.</title>
        <authorList>
            <person name="Goeker M."/>
        </authorList>
    </citation>
    <scope>NUCLEOTIDE SEQUENCE [LARGE SCALE GENOMIC DNA]</scope>
    <source>
        <strain evidence="4 5">DSM 21458</strain>
    </source>
</reference>
<dbReference type="PANTHER" id="PTHR13693">
    <property type="entry name" value="CLASS II AMINOTRANSFERASE/8-AMINO-7-OXONONANOATE SYNTHASE"/>
    <property type="match status" value="1"/>
</dbReference>
<dbReference type="EC" id="2.3.1.29" evidence="4"/>
<dbReference type="InterPro" id="IPR050087">
    <property type="entry name" value="AON_synthase_class-II"/>
</dbReference>
<organism evidence="4 5">
    <name type="scientific">Deinobacterium chartae</name>
    <dbReference type="NCBI Taxonomy" id="521158"/>
    <lineage>
        <taxon>Bacteria</taxon>
        <taxon>Thermotogati</taxon>
        <taxon>Deinococcota</taxon>
        <taxon>Deinococci</taxon>
        <taxon>Deinococcales</taxon>
        <taxon>Deinococcaceae</taxon>
        <taxon>Deinobacterium</taxon>
    </lineage>
</organism>
<evidence type="ECO:0000256" key="2">
    <source>
        <dbReference type="ARBA" id="ARBA00022679"/>
    </source>
</evidence>
<comment type="cofactor">
    <cofactor evidence="1">
        <name>pyridoxal 5'-phosphate</name>
        <dbReference type="ChEBI" id="CHEBI:597326"/>
    </cofactor>
</comment>
<comment type="caution">
    <text evidence="4">The sequence shown here is derived from an EMBL/GenBank/DDBJ whole genome shotgun (WGS) entry which is preliminary data.</text>
</comment>
<evidence type="ECO:0000259" key="3">
    <source>
        <dbReference type="Pfam" id="PF00155"/>
    </source>
</evidence>
<name>A0A841I0Q1_9DEIO</name>
<evidence type="ECO:0000256" key="1">
    <source>
        <dbReference type="ARBA" id="ARBA00001933"/>
    </source>
</evidence>
<dbReference type="InterPro" id="IPR015422">
    <property type="entry name" value="PyrdxlP-dep_Trfase_small"/>
</dbReference>
<dbReference type="InterPro" id="IPR015424">
    <property type="entry name" value="PyrdxlP-dep_Trfase"/>
</dbReference>
<dbReference type="Gene3D" id="3.90.1150.10">
    <property type="entry name" value="Aspartate Aminotransferase, domain 1"/>
    <property type="match status" value="1"/>
</dbReference>
<dbReference type="InterPro" id="IPR015421">
    <property type="entry name" value="PyrdxlP-dep_Trfase_major"/>
</dbReference>
<feature type="domain" description="Aminotransferase class I/classII large" evidence="3">
    <location>
        <begin position="55"/>
        <end position="401"/>
    </location>
</feature>
<gene>
    <name evidence="4" type="ORF">HNR42_002812</name>
</gene>
<dbReference type="SUPFAM" id="SSF53383">
    <property type="entry name" value="PLP-dependent transferases"/>
    <property type="match status" value="1"/>
</dbReference>
<dbReference type="Proteomes" id="UP000569951">
    <property type="component" value="Unassembled WGS sequence"/>
</dbReference>
<keyword evidence="4" id="KW-0012">Acyltransferase</keyword>
<keyword evidence="2 4" id="KW-0808">Transferase</keyword>
<dbReference type="Pfam" id="PF00155">
    <property type="entry name" value="Aminotran_1_2"/>
    <property type="match status" value="1"/>
</dbReference>
<dbReference type="GO" id="GO:0030170">
    <property type="term" value="F:pyridoxal phosphate binding"/>
    <property type="evidence" value="ECO:0007669"/>
    <property type="project" value="InterPro"/>
</dbReference>
<evidence type="ECO:0000313" key="4">
    <source>
        <dbReference type="EMBL" id="MBB6099371.1"/>
    </source>
</evidence>
<sequence length="414" mass="44426">MPADRLSAHLEGELKTLEDQGRRKARETVITGVEPPQGGRGPRYRVEGEPGRAYLRMNANSYLGLSRHPRLLEAAEQAARSYGSGPGAVRFISGTFAPHADLERRLAAFHGREAALLFSSAYAAVLGTLISLITPQTAVISDELNHNSIINALRLARPQRKDVYRHLDLADLEVRLRSAVGARRAVVVTDGVFSMRGVHAPLDRVAARVSAHDPHFPENALLVVDDSHGVGALGASGRGSEELCGTRADLLIGTLGKAFGVNGGYVVGSRALIDYLREVAPLTVFSNPISPAEAAAACAALELTDSAWGRERLAHLRALTDRFRRGLRALGLETLSGEHPVVPLFVRDAARTRALVARLRERQILVTGLTFPVVPAGDESLRFQISAEHTEADIDEVLAALEAVSGWAAAGLED</sequence>
<dbReference type="EMBL" id="JACHHG010000011">
    <property type="protein sequence ID" value="MBB6099371.1"/>
    <property type="molecule type" value="Genomic_DNA"/>
</dbReference>
<dbReference type="RefSeq" id="WP_183988128.1">
    <property type="nucleotide sequence ID" value="NZ_JACHHG010000011.1"/>
</dbReference>
<dbReference type="AlphaFoldDB" id="A0A841I0Q1"/>
<dbReference type="InterPro" id="IPR004839">
    <property type="entry name" value="Aminotransferase_I/II_large"/>
</dbReference>
<protein>
    <submittedName>
        <fullName evidence="4">Glycine C-acetyltransferase</fullName>
        <ecNumber evidence="4">2.3.1.29</ecNumber>
    </submittedName>
</protein>
<proteinExistence type="predicted"/>
<accession>A0A841I0Q1</accession>
<keyword evidence="5" id="KW-1185">Reference proteome</keyword>
<dbReference type="GO" id="GO:0008890">
    <property type="term" value="F:glycine C-acetyltransferase activity"/>
    <property type="evidence" value="ECO:0007669"/>
    <property type="project" value="UniProtKB-EC"/>
</dbReference>
<evidence type="ECO:0000313" key="5">
    <source>
        <dbReference type="Proteomes" id="UP000569951"/>
    </source>
</evidence>
<dbReference type="Gene3D" id="3.40.640.10">
    <property type="entry name" value="Type I PLP-dependent aspartate aminotransferase-like (Major domain)"/>
    <property type="match status" value="1"/>
</dbReference>